<sequence length="118" mass="13384">MATLRAFLSIVAAEDLECWQFDIKNAFTESEMKEIVFLKPPKGVNVTKGKSLRVLRSLYGLKQSARDWNQLLHSQLLSWGFIQSLADPCLFTYKEKCLVALVYVDDIAVSGKNLDNLK</sequence>
<dbReference type="SUPFAM" id="SSF56672">
    <property type="entry name" value="DNA/RNA polymerases"/>
    <property type="match status" value="1"/>
</dbReference>
<evidence type="ECO:0000259" key="1">
    <source>
        <dbReference type="Pfam" id="PF07727"/>
    </source>
</evidence>
<dbReference type="InterPro" id="IPR043502">
    <property type="entry name" value="DNA/RNA_pol_sf"/>
</dbReference>
<reference evidence="2 3" key="1">
    <citation type="journal article" date="2014" name="BMC Genomics">
        <title>Adaptive genomic structural variation in the grape powdery mildew pathogen, Erysiphe necator.</title>
        <authorList>
            <person name="Jones L."/>
            <person name="Riaz S."/>
            <person name="Morales-Cruz A."/>
            <person name="Amrine K.C."/>
            <person name="McGuire B."/>
            <person name="Gubler W.D."/>
            <person name="Walker M.A."/>
            <person name="Cantu D."/>
        </authorList>
    </citation>
    <scope>NUCLEOTIDE SEQUENCE [LARGE SCALE GENOMIC DNA]</scope>
    <source>
        <strain evidence="3">c</strain>
    </source>
</reference>
<dbReference type="AlphaFoldDB" id="A0A0B1P1X2"/>
<dbReference type="Proteomes" id="UP000030854">
    <property type="component" value="Unassembled WGS sequence"/>
</dbReference>
<comment type="caution">
    <text evidence="2">The sequence shown here is derived from an EMBL/GenBank/DDBJ whole genome shotgun (WGS) entry which is preliminary data.</text>
</comment>
<evidence type="ECO:0000313" key="2">
    <source>
        <dbReference type="EMBL" id="KHJ32258.1"/>
    </source>
</evidence>
<dbReference type="STRING" id="52586.A0A0B1P1X2"/>
<dbReference type="EMBL" id="JNVN01002225">
    <property type="protein sequence ID" value="KHJ32258.1"/>
    <property type="molecule type" value="Genomic_DNA"/>
</dbReference>
<dbReference type="HOGENOM" id="CLU_001650_10_3_1"/>
<dbReference type="Pfam" id="PF07727">
    <property type="entry name" value="RVT_2"/>
    <property type="match status" value="1"/>
</dbReference>
<keyword evidence="3" id="KW-1185">Reference proteome</keyword>
<organism evidence="2 3">
    <name type="scientific">Uncinula necator</name>
    <name type="common">Grape powdery mildew</name>
    <dbReference type="NCBI Taxonomy" id="52586"/>
    <lineage>
        <taxon>Eukaryota</taxon>
        <taxon>Fungi</taxon>
        <taxon>Dikarya</taxon>
        <taxon>Ascomycota</taxon>
        <taxon>Pezizomycotina</taxon>
        <taxon>Leotiomycetes</taxon>
        <taxon>Erysiphales</taxon>
        <taxon>Erysiphaceae</taxon>
        <taxon>Erysiphe</taxon>
    </lineage>
</organism>
<dbReference type="InterPro" id="IPR013103">
    <property type="entry name" value="RVT_2"/>
</dbReference>
<protein>
    <recommendedName>
        <fullName evidence="1">Reverse transcriptase Ty1/copia-type domain-containing protein</fullName>
    </recommendedName>
</protein>
<accession>A0A0B1P1X2</accession>
<feature type="domain" description="Reverse transcriptase Ty1/copia-type" evidence="1">
    <location>
        <begin position="4"/>
        <end position="117"/>
    </location>
</feature>
<dbReference type="OMA" id="EDLECWQ"/>
<evidence type="ECO:0000313" key="3">
    <source>
        <dbReference type="Proteomes" id="UP000030854"/>
    </source>
</evidence>
<gene>
    <name evidence="2" type="ORF">EV44_g0261</name>
</gene>
<proteinExistence type="predicted"/>
<name>A0A0B1P1X2_UNCNE</name>